<reference evidence="2 3" key="1">
    <citation type="submission" date="2016-10" db="EMBL/GenBank/DDBJ databases">
        <authorList>
            <person name="de Groot N.N."/>
        </authorList>
    </citation>
    <scope>NUCLEOTIDE SEQUENCE [LARGE SCALE GENOMIC DNA]</scope>
    <source>
        <strain evidence="2 3">DSM 25186</strain>
    </source>
</reference>
<keyword evidence="1" id="KW-0732">Signal</keyword>
<proteinExistence type="predicted"/>
<feature type="chain" id="PRO_5011557994" evidence="1">
    <location>
        <begin position="25"/>
        <end position="218"/>
    </location>
</feature>
<name>A0A1G9R855_9BACT</name>
<sequence>MHSTKTLLLLVLLLLGFVPQTLRAQAPEPPLPVEMMFSPQQLYFQMVVKKSFAPHSRFGFFSVATYTTGYTSDSPDLRIIIPVQFSYAFGKGFGLMAGTDINTHAGFAPIVGPQHSYASRKILAVTVVSYTLNASHDLKLFGLYEYKPALAPQWSLYTRLQFFYNHTLQENAHNRSYLYLRAGLKRGPCIVGIGANLDRFGPHKAFQDHYGPFLRWEF</sequence>
<evidence type="ECO:0000256" key="1">
    <source>
        <dbReference type="SAM" id="SignalP"/>
    </source>
</evidence>
<feature type="signal peptide" evidence="1">
    <location>
        <begin position="1"/>
        <end position="24"/>
    </location>
</feature>
<dbReference type="RefSeq" id="WP_089686562.1">
    <property type="nucleotide sequence ID" value="NZ_FNFO01000011.1"/>
</dbReference>
<keyword evidence="3" id="KW-1185">Reference proteome</keyword>
<protein>
    <submittedName>
        <fullName evidence="2">Uncharacterized protein</fullName>
    </submittedName>
</protein>
<evidence type="ECO:0000313" key="2">
    <source>
        <dbReference type="EMBL" id="SDM19007.1"/>
    </source>
</evidence>
<organism evidence="2 3">
    <name type="scientific">Catalinimonas alkaloidigena</name>
    <dbReference type="NCBI Taxonomy" id="1075417"/>
    <lineage>
        <taxon>Bacteria</taxon>
        <taxon>Pseudomonadati</taxon>
        <taxon>Bacteroidota</taxon>
        <taxon>Cytophagia</taxon>
        <taxon>Cytophagales</taxon>
        <taxon>Catalimonadaceae</taxon>
        <taxon>Catalinimonas</taxon>
    </lineage>
</organism>
<accession>A0A1G9R855</accession>
<dbReference type="STRING" id="1075417.SAMN05421823_11158"/>
<dbReference type="EMBL" id="FNFO01000011">
    <property type="protein sequence ID" value="SDM19007.1"/>
    <property type="molecule type" value="Genomic_DNA"/>
</dbReference>
<gene>
    <name evidence="2" type="ORF">SAMN05421823_11158</name>
</gene>
<evidence type="ECO:0000313" key="3">
    <source>
        <dbReference type="Proteomes" id="UP000198510"/>
    </source>
</evidence>
<dbReference type="OrthoDB" id="675324at2"/>
<dbReference type="Proteomes" id="UP000198510">
    <property type="component" value="Unassembled WGS sequence"/>
</dbReference>
<dbReference type="AlphaFoldDB" id="A0A1G9R855"/>